<dbReference type="AlphaFoldDB" id="A0AAV6JRN3"/>
<feature type="region of interest" description="Disordered" evidence="1">
    <location>
        <begin position="97"/>
        <end position="131"/>
    </location>
</feature>
<feature type="compositionally biased region" description="Basic and acidic residues" evidence="1">
    <location>
        <begin position="106"/>
        <end position="131"/>
    </location>
</feature>
<evidence type="ECO:0000256" key="1">
    <source>
        <dbReference type="SAM" id="MobiDB-lite"/>
    </source>
</evidence>
<accession>A0AAV6JRN3</accession>
<sequence>MITGSNEVAVILPALVSPNTWLLLLVLFGHLWGLASHLTSTSHRSINLSCEKNNPKLTNRHTIKDNRQHILRKLIRNPRRLHKEARERDLYLRAVSSQGEAAEGGLRSEAEEVGRREKYQSRCEEEGFLHG</sequence>
<reference evidence="3 4" key="1">
    <citation type="submission" date="2020-08" db="EMBL/GenBank/DDBJ databases">
        <title>Plant Genome Project.</title>
        <authorList>
            <person name="Zhang R.-G."/>
        </authorList>
    </citation>
    <scope>NUCLEOTIDE SEQUENCE [LARGE SCALE GENOMIC DNA]</scope>
    <source>
        <strain evidence="3">WSP0</strain>
        <tissue evidence="3">Leaf</tissue>
    </source>
</reference>
<comment type="caution">
    <text evidence="3">The sequence shown here is derived from an EMBL/GenBank/DDBJ whole genome shotgun (WGS) entry which is preliminary data.</text>
</comment>
<gene>
    <name evidence="3" type="ORF">RHGRI_015840</name>
</gene>
<keyword evidence="4" id="KW-1185">Reference proteome</keyword>
<dbReference type="Proteomes" id="UP000823749">
    <property type="component" value="Chromosome 6"/>
</dbReference>
<keyword evidence="2" id="KW-0812">Transmembrane</keyword>
<keyword evidence="2" id="KW-1133">Transmembrane helix</keyword>
<evidence type="ECO:0000256" key="2">
    <source>
        <dbReference type="SAM" id="Phobius"/>
    </source>
</evidence>
<evidence type="ECO:0000313" key="4">
    <source>
        <dbReference type="Proteomes" id="UP000823749"/>
    </source>
</evidence>
<protein>
    <submittedName>
        <fullName evidence="3">Uncharacterized protein</fullName>
    </submittedName>
</protein>
<evidence type="ECO:0000313" key="3">
    <source>
        <dbReference type="EMBL" id="KAG5542883.1"/>
    </source>
</evidence>
<name>A0AAV6JRN3_9ERIC</name>
<dbReference type="EMBL" id="JACTNZ010000006">
    <property type="protein sequence ID" value="KAG5542883.1"/>
    <property type="molecule type" value="Genomic_DNA"/>
</dbReference>
<proteinExistence type="predicted"/>
<feature type="transmembrane region" description="Helical" evidence="2">
    <location>
        <begin position="20"/>
        <end position="39"/>
    </location>
</feature>
<organism evidence="3 4">
    <name type="scientific">Rhododendron griersonianum</name>
    <dbReference type="NCBI Taxonomy" id="479676"/>
    <lineage>
        <taxon>Eukaryota</taxon>
        <taxon>Viridiplantae</taxon>
        <taxon>Streptophyta</taxon>
        <taxon>Embryophyta</taxon>
        <taxon>Tracheophyta</taxon>
        <taxon>Spermatophyta</taxon>
        <taxon>Magnoliopsida</taxon>
        <taxon>eudicotyledons</taxon>
        <taxon>Gunneridae</taxon>
        <taxon>Pentapetalae</taxon>
        <taxon>asterids</taxon>
        <taxon>Ericales</taxon>
        <taxon>Ericaceae</taxon>
        <taxon>Ericoideae</taxon>
        <taxon>Rhodoreae</taxon>
        <taxon>Rhododendron</taxon>
    </lineage>
</organism>
<keyword evidence="2" id="KW-0472">Membrane</keyword>